<dbReference type="OrthoDB" id="270970at2759"/>
<accession>A0A1E5RNZ1</accession>
<dbReference type="PROSITE" id="PS50004">
    <property type="entry name" value="C2"/>
    <property type="match status" value="1"/>
</dbReference>
<dbReference type="Pfam" id="PF00168">
    <property type="entry name" value="C2"/>
    <property type="match status" value="1"/>
</dbReference>
<dbReference type="SMART" id="SM00239">
    <property type="entry name" value="C2"/>
    <property type="match status" value="1"/>
</dbReference>
<feature type="region of interest" description="Disordered" evidence="1">
    <location>
        <begin position="410"/>
        <end position="453"/>
    </location>
</feature>
<evidence type="ECO:0000256" key="1">
    <source>
        <dbReference type="SAM" id="MobiDB-lite"/>
    </source>
</evidence>
<comment type="caution">
    <text evidence="3">The sequence shown here is derived from an EMBL/GenBank/DDBJ whole genome shotgun (WGS) entry which is preliminary data.</text>
</comment>
<dbReference type="InterPro" id="IPR035892">
    <property type="entry name" value="C2_domain_sf"/>
</dbReference>
<dbReference type="STRING" id="56408.A0A1E5RNZ1"/>
<dbReference type="InterPro" id="IPR052981">
    <property type="entry name" value="Ingression_C2_domain"/>
</dbReference>
<feature type="compositionally biased region" description="Polar residues" evidence="1">
    <location>
        <begin position="410"/>
        <end position="434"/>
    </location>
</feature>
<reference evidence="4" key="1">
    <citation type="journal article" date="2016" name="Genome Announc.">
        <title>Genome sequences of three species of Hanseniaspora isolated from spontaneous wine fermentations.</title>
        <authorList>
            <person name="Sternes P.R."/>
            <person name="Lee D."/>
            <person name="Kutyna D.R."/>
            <person name="Borneman A.R."/>
        </authorList>
    </citation>
    <scope>NUCLEOTIDE SEQUENCE [LARGE SCALE GENOMIC DNA]</scope>
    <source>
        <strain evidence="4">AWRI3579</strain>
    </source>
</reference>
<dbReference type="InParanoid" id="A0A1E5RNZ1"/>
<evidence type="ECO:0000313" key="4">
    <source>
        <dbReference type="Proteomes" id="UP000095728"/>
    </source>
</evidence>
<name>A0A1E5RNZ1_9ASCO</name>
<evidence type="ECO:0000313" key="3">
    <source>
        <dbReference type="EMBL" id="OEJ88604.1"/>
    </source>
</evidence>
<dbReference type="AlphaFoldDB" id="A0A1E5RNZ1"/>
<dbReference type="EMBL" id="LPNM01000005">
    <property type="protein sequence ID" value="OEJ88604.1"/>
    <property type="molecule type" value="Genomic_DNA"/>
</dbReference>
<sequence length="453" mass="50933">MVEKNSIPGKQKLNLIKQTENMSQYENNFTGVYGTLIVFVHRAKDLINVRKMDKQNPFVILRIQHMTARSKICFRGGQTPSWSFLAKFEITPDIKPTLVLEVFHETEKAPKFIGKGTVDFTTAIFSDENDGDDRWIELTNGVEYAGKVYVEMSFKIKSASEINPKGKTVLDDIDQFDQSVASRQLPLLPHEIDPDNEFDDTSSVGGENTQFGYMHGVPGGFRQPVGKTGAQMSSGRIQLNRNNSANQNDLEENAYKSQSSMPTINSYNTGAPNFSNSYDSKHSKVPDSEPLFAKLKELKGKMFSFKNQPITDSESDMSRSSNSNNHNKVDFQALEKAVGVTGGADDTYFDEPSMSDEVDDGHEPRFKMFNMANSRRVTSRVTANMGGRYNQDAQHRPGMMNDGQRVESAYHTSFRQPSHLQSPTRNFTLYSNESSPERHSQKSPSRRPPPPSF</sequence>
<organism evidence="3 4">
    <name type="scientific">Hanseniaspora osmophila</name>
    <dbReference type="NCBI Taxonomy" id="56408"/>
    <lineage>
        <taxon>Eukaryota</taxon>
        <taxon>Fungi</taxon>
        <taxon>Dikarya</taxon>
        <taxon>Ascomycota</taxon>
        <taxon>Saccharomycotina</taxon>
        <taxon>Saccharomycetes</taxon>
        <taxon>Saccharomycodales</taxon>
        <taxon>Saccharomycodaceae</taxon>
        <taxon>Hanseniaspora</taxon>
    </lineage>
</organism>
<dbReference type="PANTHER" id="PTHR47052:SF3">
    <property type="entry name" value="INGRESSION PROTEIN 1"/>
    <property type="match status" value="1"/>
</dbReference>
<dbReference type="InterPro" id="IPR000008">
    <property type="entry name" value="C2_dom"/>
</dbReference>
<protein>
    <submittedName>
        <fullName evidence="3">Ingression protein 1</fullName>
    </submittedName>
</protein>
<dbReference type="FunCoup" id="A0A1E5RNZ1">
    <property type="interactions" value="138"/>
</dbReference>
<proteinExistence type="predicted"/>
<dbReference type="PANTHER" id="PTHR47052">
    <property type="entry name" value="CONSERVED SERINE PROLINE-RICH PROTEIN (AFU_ORTHOLOGUE AFUA_2G01790)"/>
    <property type="match status" value="1"/>
</dbReference>
<gene>
    <name evidence="3" type="ORF">AWRI3579_g752</name>
</gene>
<dbReference type="Gene3D" id="2.60.40.150">
    <property type="entry name" value="C2 domain"/>
    <property type="match status" value="1"/>
</dbReference>
<keyword evidence="4" id="KW-1185">Reference proteome</keyword>
<feature type="domain" description="C2" evidence="2">
    <location>
        <begin position="16"/>
        <end position="136"/>
    </location>
</feature>
<dbReference type="Proteomes" id="UP000095728">
    <property type="component" value="Unassembled WGS sequence"/>
</dbReference>
<dbReference type="SUPFAM" id="SSF49562">
    <property type="entry name" value="C2 domain (Calcium/lipid-binding domain, CaLB)"/>
    <property type="match status" value="1"/>
</dbReference>
<evidence type="ECO:0000259" key="2">
    <source>
        <dbReference type="PROSITE" id="PS50004"/>
    </source>
</evidence>